<dbReference type="PANTHER" id="PTHR13055">
    <property type="entry name" value="TUMOR ENDOTHELIAL MARKER 7 RELATED"/>
    <property type="match status" value="1"/>
</dbReference>
<evidence type="ECO:0000256" key="1">
    <source>
        <dbReference type="ARBA" id="ARBA00004479"/>
    </source>
</evidence>
<keyword evidence="4" id="KW-1133">Transmembrane helix</keyword>
<keyword evidence="4" id="KW-0472">Membrane</keyword>
<dbReference type="GeneID" id="103518256"/>
<evidence type="ECO:0000256" key="2">
    <source>
        <dbReference type="ARBA" id="ARBA00022692"/>
    </source>
</evidence>
<name>A0A3Q0JBV7_DIACI</name>
<evidence type="ECO:0000256" key="3">
    <source>
        <dbReference type="ARBA" id="ARBA00022729"/>
    </source>
</evidence>
<keyword evidence="3" id="KW-0732">Signal</keyword>
<evidence type="ECO:0000256" key="4">
    <source>
        <dbReference type="ARBA" id="ARBA00022989"/>
    </source>
</evidence>
<accession>A0A3Q0JBV7</accession>
<reference evidence="7" key="1">
    <citation type="submission" date="2025-08" db="UniProtKB">
        <authorList>
            <consortium name="RefSeq"/>
        </authorList>
    </citation>
    <scope>IDENTIFICATION</scope>
</reference>
<keyword evidence="2" id="KW-0812">Transmembrane</keyword>
<protein>
    <submittedName>
        <fullName evidence="7">Plexin domain-containing protein 2</fullName>
    </submittedName>
</protein>
<dbReference type="PANTHER" id="PTHR13055:SF12">
    <property type="entry name" value="LD40707P"/>
    <property type="match status" value="1"/>
</dbReference>
<dbReference type="RefSeq" id="XP_026685924.1">
    <property type="nucleotide sequence ID" value="XM_026830123.1"/>
</dbReference>
<evidence type="ECO:0000313" key="7">
    <source>
        <dbReference type="RefSeq" id="XP_026685924.1"/>
    </source>
</evidence>
<dbReference type="AlphaFoldDB" id="A0A3Q0JBV7"/>
<feature type="region of interest" description="Disordered" evidence="5">
    <location>
        <begin position="32"/>
        <end position="72"/>
    </location>
</feature>
<organism evidence="6 7">
    <name type="scientific">Diaphorina citri</name>
    <name type="common">Asian citrus psyllid</name>
    <dbReference type="NCBI Taxonomy" id="121845"/>
    <lineage>
        <taxon>Eukaryota</taxon>
        <taxon>Metazoa</taxon>
        <taxon>Ecdysozoa</taxon>
        <taxon>Arthropoda</taxon>
        <taxon>Hexapoda</taxon>
        <taxon>Insecta</taxon>
        <taxon>Pterygota</taxon>
        <taxon>Neoptera</taxon>
        <taxon>Paraneoptera</taxon>
        <taxon>Hemiptera</taxon>
        <taxon>Sternorrhyncha</taxon>
        <taxon>Psylloidea</taxon>
        <taxon>Psyllidae</taxon>
        <taxon>Diaphorininae</taxon>
        <taxon>Diaphorina</taxon>
    </lineage>
</organism>
<dbReference type="KEGG" id="dci:103518256"/>
<gene>
    <name evidence="7" type="primary">LOC103518256</name>
</gene>
<dbReference type="InterPro" id="IPR031152">
    <property type="entry name" value="PLXDC"/>
</dbReference>
<dbReference type="GO" id="GO:0016020">
    <property type="term" value="C:membrane"/>
    <property type="evidence" value="ECO:0007669"/>
    <property type="project" value="UniProtKB-SubCell"/>
</dbReference>
<sequence>MSRNFELLGGSLVPPVNTTGAIAANQTVDEHNANLPGAITPNQAVDEHSLPPLPTSTSAPYSEDFGELPPDDLSNKTLAANNITSTTNDSHTYYNSSVSRDEARAKSLWVELNEHNSKTHDILSNAHRRAVTQKLSFDFPFYGHVVHNVTITTGGFLYTGEQTHPWLAATQFIAPLMANFDTSLTNDSVIRYLDTDSQLTVTWENVRLQDKPEAGGFTFQATLYKSGNIAFVYKSIPVVAIDDDHHPVKVGLSDSYVMDKTIFFVRRKTIYEYHRVQFSHTDISNWTSIYLTALPTCLDHKDCDSCLSDVTSQFTCFWCPTAQRCSTGLDRNRQDWVQKGCDRIMVTSAQYCSTSLNYAPHSMGPGGEVKALSAEHLEEMESATAPMALLPPNHKLEKIRQPQYTLAKPDLARPMGKGKGTKVTSGGDNRKKSEGLKPSLPKGWFFLSV</sequence>
<evidence type="ECO:0000256" key="5">
    <source>
        <dbReference type="SAM" id="MobiDB-lite"/>
    </source>
</evidence>
<feature type="region of interest" description="Disordered" evidence="5">
    <location>
        <begin position="408"/>
        <end position="437"/>
    </location>
</feature>
<proteinExistence type="predicted"/>
<dbReference type="PaxDb" id="121845-A0A3Q0JBV7"/>
<dbReference type="Proteomes" id="UP000079169">
    <property type="component" value="Unplaced"/>
</dbReference>
<comment type="subcellular location">
    <subcellularLocation>
        <location evidence="1">Membrane</location>
        <topology evidence="1">Single-pass type I membrane protein</topology>
    </subcellularLocation>
</comment>
<keyword evidence="6" id="KW-1185">Reference proteome</keyword>
<evidence type="ECO:0000313" key="6">
    <source>
        <dbReference type="Proteomes" id="UP000079169"/>
    </source>
</evidence>